<proteinExistence type="inferred from homology"/>
<feature type="binding site" evidence="7">
    <location>
        <position position="40"/>
    </location>
    <ligand>
        <name>substrate</name>
    </ligand>
</feature>
<feature type="binding site" evidence="7">
    <location>
        <position position="93"/>
    </location>
    <ligand>
        <name>substrate</name>
    </ligand>
</feature>
<dbReference type="PANTHER" id="PTHR10513">
    <property type="entry name" value="DEOXYNUCLEOSIDE KINASE"/>
    <property type="match status" value="1"/>
</dbReference>
<dbReference type="InterPro" id="IPR002624">
    <property type="entry name" value="DCK/DGK"/>
</dbReference>
<evidence type="ECO:0000256" key="8">
    <source>
        <dbReference type="PIRSR" id="PIRSR000705-3"/>
    </source>
</evidence>
<reference evidence="10" key="1">
    <citation type="journal article" date="2014" name="Int. J. Syst. Evol. Microbiol.">
        <title>Complete genome sequence of Corynebacterium casei LMG S-19264T (=DSM 44701T), isolated from a smear-ripened cheese.</title>
        <authorList>
            <consortium name="US DOE Joint Genome Institute (JGI-PGF)"/>
            <person name="Walter F."/>
            <person name="Albersmeier A."/>
            <person name="Kalinowski J."/>
            <person name="Ruckert C."/>
        </authorList>
    </citation>
    <scope>NUCLEOTIDE SEQUENCE</scope>
    <source>
        <strain evidence="10">JCM 15325</strain>
    </source>
</reference>
<dbReference type="EMBL" id="BMOK01000009">
    <property type="protein sequence ID" value="GGL58005.1"/>
    <property type="molecule type" value="Genomic_DNA"/>
</dbReference>
<feature type="binding site" evidence="7">
    <location>
        <position position="156"/>
    </location>
    <ligand>
        <name>substrate</name>
    </ligand>
</feature>
<keyword evidence="11" id="KW-1185">Reference proteome</keyword>
<dbReference type="InterPro" id="IPR027417">
    <property type="entry name" value="P-loop_NTPase"/>
</dbReference>
<evidence type="ECO:0000256" key="3">
    <source>
        <dbReference type="ARBA" id="ARBA00022741"/>
    </source>
</evidence>
<dbReference type="CDD" id="cd01673">
    <property type="entry name" value="dNK"/>
    <property type="match status" value="1"/>
</dbReference>
<keyword evidence="4 10" id="KW-0418">Kinase</keyword>
<feature type="binding site" evidence="8">
    <location>
        <begin position="147"/>
        <end position="151"/>
    </location>
    <ligand>
        <name>ATP</name>
        <dbReference type="ChEBI" id="CHEBI:30616"/>
    </ligand>
</feature>
<feature type="binding site" evidence="7">
    <location>
        <position position="88"/>
    </location>
    <ligand>
        <name>substrate</name>
    </ligand>
</feature>
<feature type="binding site" evidence="8">
    <location>
        <begin position="16"/>
        <end position="24"/>
    </location>
    <ligand>
        <name>ATP</name>
        <dbReference type="ChEBI" id="CHEBI:30616"/>
    </ligand>
</feature>
<sequence>MNQSQLPSKCLISVAGMVGIGKTTFAKALAKPLHYRTSLEKVDGNPYLDAFYKDFERWVFHLQIYFLGERFKETKRIDACPGGFVQDRSIYEDTGIFARMHYEKGTMSEADYRTYTSLFDAMVMTPYFHHPNLLIYLHGSLDATIKRIQRRGRGLEKETPISYWREMFDRYEQWIARFDTCPVLKIDIDDYDLLRHPGSLDSILPLIEEKLVSGAGRKR</sequence>
<evidence type="ECO:0000256" key="4">
    <source>
        <dbReference type="ARBA" id="ARBA00022777"/>
    </source>
</evidence>
<dbReference type="RefSeq" id="WP_188803382.1">
    <property type="nucleotide sequence ID" value="NZ_BMOK01000009.1"/>
</dbReference>
<dbReference type="Gene3D" id="3.40.50.300">
    <property type="entry name" value="P-loop containing nucleotide triphosphate hydrolases"/>
    <property type="match status" value="1"/>
</dbReference>
<reference evidence="10" key="2">
    <citation type="submission" date="2020-09" db="EMBL/GenBank/DDBJ databases">
        <authorList>
            <person name="Sun Q."/>
            <person name="Ohkuma M."/>
        </authorList>
    </citation>
    <scope>NUCLEOTIDE SEQUENCE</scope>
    <source>
        <strain evidence="10">JCM 15325</strain>
    </source>
</reference>
<dbReference type="InterPro" id="IPR031314">
    <property type="entry name" value="DNK_dom"/>
</dbReference>
<dbReference type="Pfam" id="PF01712">
    <property type="entry name" value="dNK"/>
    <property type="match status" value="1"/>
</dbReference>
<evidence type="ECO:0000313" key="11">
    <source>
        <dbReference type="Proteomes" id="UP000654670"/>
    </source>
</evidence>
<comment type="similarity">
    <text evidence="1">Belongs to the DCK/DGK family.</text>
</comment>
<evidence type="ECO:0000256" key="5">
    <source>
        <dbReference type="ARBA" id="ARBA00022840"/>
    </source>
</evidence>
<gene>
    <name evidence="10" type="primary">dck</name>
    <name evidence="10" type="ORF">GCM10007968_22480</name>
</gene>
<evidence type="ECO:0000256" key="1">
    <source>
        <dbReference type="ARBA" id="ARBA00007420"/>
    </source>
</evidence>
<dbReference type="FunFam" id="3.40.50.300:FF:000659">
    <property type="entry name" value="Deoxyguanosine kinase"/>
    <property type="match status" value="1"/>
</dbReference>
<organism evidence="10 11">
    <name type="scientific">Sporolactobacillus putidus</name>
    <dbReference type="NCBI Taxonomy" id="492735"/>
    <lineage>
        <taxon>Bacteria</taxon>
        <taxon>Bacillati</taxon>
        <taxon>Bacillota</taxon>
        <taxon>Bacilli</taxon>
        <taxon>Bacillales</taxon>
        <taxon>Sporolactobacillaceae</taxon>
        <taxon>Sporolactobacillus</taxon>
    </lineage>
</organism>
<evidence type="ECO:0000256" key="2">
    <source>
        <dbReference type="ARBA" id="ARBA00022679"/>
    </source>
</evidence>
<feature type="binding site" evidence="7">
    <location>
        <position position="52"/>
    </location>
    <ligand>
        <name>substrate</name>
    </ligand>
</feature>
<feature type="active site" description="Proton acceptor" evidence="6">
    <location>
        <position position="87"/>
    </location>
</feature>
<dbReference type="Proteomes" id="UP000654670">
    <property type="component" value="Unassembled WGS sequence"/>
</dbReference>
<dbReference type="PIRSF" id="PIRSF000705">
    <property type="entry name" value="DNK"/>
    <property type="match status" value="1"/>
</dbReference>
<protein>
    <submittedName>
        <fullName evidence="10">Deoxycytidine kinase</fullName>
    </submittedName>
</protein>
<evidence type="ECO:0000256" key="6">
    <source>
        <dbReference type="PIRSR" id="PIRSR000705-1"/>
    </source>
</evidence>
<dbReference type="GO" id="GO:0005737">
    <property type="term" value="C:cytoplasm"/>
    <property type="evidence" value="ECO:0007669"/>
    <property type="project" value="TreeGrafter"/>
</dbReference>
<dbReference type="AlphaFoldDB" id="A0A917W1V5"/>
<evidence type="ECO:0000313" key="10">
    <source>
        <dbReference type="EMBL" id="GGL58005.1"/>
    </source>
</evidence>
<accession>A0A917W1V5</accession>
<dbReference type="PANTHER" id="PTHR10513:SF35">
    <property type="entry name" value="DEOXYADENOSINE KINASE"/>
    <property type="match status" value="1"/>
</dbReference>
<keyword evidence="2" id="KW-0808">Transferase</keyword>
<evidence type="ECO:0000256" key="7">
    <source>
        <dbReference type="PIRSR" id="PIRSR000705-2"/>
    </source>
</evidence>
<dbReference type="SUPFAM" id="SSF52540">
    <property type="entry name" value="P-loop containing nucleoside triphosphate hydrolases"/>
    <property type="match status" value="1"/>
</dbReference>
<feature type="domain" description="Deoxynucleoside kinase" evidence="9">
    <location>
        <begin position="12"/>
        <end position="210"/>
    </location>
</feature>
<feature type="binding site" evidence="7">
    <location>
        <position position="63"/>
    </location>
    <ligand>
        <name>substrate</name>
    </ligand>
</feature>
<dbReference type="GO" id="GO:0005524">
    <property type="term" value="F:ATP binding"/>
    <property type="evidence" value="ECO:0007669"/>
    <property type="project" value="UniProtKB-KW"/>
</dbReference>
<dbReference type="InterPro" id="IPR050566">
    <property type="entry name" value="Deoxyribonucleoside_kinase"/>
</dbReference>
<name>A0A917W1V5_9BACL</name>
<evidence type="ECO:0000259" key="9">
    <source>
        <dbReference type="Pfam" id="PF01712"/>
    </source>
</evidence>
<keyword evidence="5 8" id="KW-0067">ATP-binding</keyword>
<comment type="caution">
    <text evidence="10">The sequence shown here is derived from an EMBL/GenBank/DDBJ whole genome shotgun (WGS) entry which is preliminary data.</text>
</comment>
<keyword evidence="3 8" id="KW-0547">Nucleotide-binding</keyword>
<dbReference type="GO" id="GO:0019136">
    <property type="term" value="F:deoxynucleoside kinase activity"/>
    <property type="evidence" value="ECO:0007669"/>
    <property type="project" value="InterPro"/>
</dbReference>